<feature type="transmembrane region" description="Helical" evidence="5">
    <location>
        <begin position="212"/>
        <end position="228"/>
    </location>
</feature>
<dbReference type="Pfam" id="PF04932">
    <property type="entry name" value="Wzy_C"/>
    <property type="match status" value="1"/>
</dbReference>
<reference evidence="7" key="1">
    <citation type="journal article" date="2019" name="J. Vet. Diagn. Invest.">
        <title>Disassociation of Spa type and serovar of an Erysipelothrix rhusiopathiae serovar 6 strain isolated from a diseased pig.</title>
        <authorList>
            <person name="Shimoji Y."/>
            <person name="Bito M."/>
            <person name="Shiraiwa K."/>
            <person name="Ogawa Y."/>
            <person name="Nishikawa S."/>
            <person name="Eguchi M."/>
        </authorList>
    </citation>
    <scope>NUCLEOTIDE SEQUENCE</scope>
    <source>
        <strain evidence="7">Tuzok</strain>
    </source>
</reference>
<evidence type="ECO:0000256" key="2">
    <source>
        <dbReference type="ARBA" id="ARBA00022692"/>
    </source>
</evidence>
<evidence type="ECO:0000256" key="5">
    <source>
        <dbReference type="SAM" id="Phobius"/>
    </source>
</evidence>
<feature type="transmembrane region" description="Helical" evidence="5">
    <location>
        <begin position="100"/>
        <end position="116"/>
    </location>
</feature>
<accession>A0A5A4PWT5</accession>
<feature type="transmembrane region" description="Helical" evidence="5">
    <location>
        <begin position="444"/>
        <end position="464"/>
    </location>
</feature>
<feature type="transmembrane region" description="Helical" evidence="5">
    <location>
        <begin position="234"/>
        <end position="252"/>
    </location>
</feature>
<evidence type="ECO:0000313" key="7">
    <source>
        <dbReference type="EMBL" id="BBG56741.1"/>
    </source>
</evidence>
<comment type="subcellular location">
    <subcellularLocation>
        <location evidence="1">Membrane</location>
        <topology evidence="1">Multi-pass membrane protein</topology>
    </subcellularLocation>
</comment>
<dbReference type="InterPro" id="IPR051533">
    <property type="entry name" value="WaaL-like"/>
</dbReference>
<dbReference type="EMBL" id="LC425603">
    <property type="protein sequence ID" value="BBG56741.1"/>
    <property type="molecule type" value="Genomic_DNA"/>
</dbReference>
<feature type="transmembrane region" description="Helical" evidence="5">
    <location>
        <begin position="128"/>
        <end position="149"/>
    </location>
</feature>
<evidence type="ECO:0000256" key="1">
    <source>
        <dbReference type="ARBA" id="ARBA00004141"/>
    </source>
</evidence>
<evidence type="ECO:0000256" key="3">
    <source>
        <dbReference type="ARBA" id="ARBA00022989"/>
    </source>
</evidence>
<feature type="domain" description="O-antigen ligase-related" evidence="6">
    <location>
        <begin position="218"/>
        <end position="414"/>
    </location>
</feature>
<feature type="transmembrane region" description="Helical" evidence="5">
    <location>
        <begin position="185"/>
        <end position="203"/>
    </location>
</feature>
<organism evidence="7">
    <name type="scientific">Erysipelothrix rhusiopathiae</name>
    <dbReference type="NCBI Taxonomy" id="1648"/>
    <lineage>
        <taxon>Bacteria</taxon>
        <taxon>Bacillati</taxon>
        <taxon>Bacillota</taxon>
        <taxon>Erysipelotrichia</taxon>
        <taxon>Erysipelotrichales</taxon>
        <taxon>Erysipelotrichaceae</taxon>
        <taxon>Erysipelothrix</taxon>
    </lineage>
</organism>
<keyword evidence="3 5" id="KW-1133">Transmembrane helix</keyword>
<feature type="transmembrane region" description="Helical" evidence="5">
    <location>
        <begin position="75"/>
        <end position="94"/>
    </location>
</feature>
<feature type="transmembrane region" description="Helical" evidence="5">
    <location>
        <begin position="259"/>
        <end position="281"/>
    </location>
</feature>
<feature type="transmembrane region" description="Helical" evidence="5">
    <location>
        <begin position="44"/>
        <end position="63"/>
    </location>
</feature>
<dbReference type="PANTHER" id="PTHR37422">
    <property type="entry name" value="TEICHURONIC ACID BIOSYNTHESIS PROTEIN TUAE"/>
    <property type="match status" value="1"/>
</dbReference>
<dbReference type="AlphaFoldDB" id="A0A5A4PWT5"/>
<name>A0A5A4PWT5_ERYRH</name>
<feature type="transmembrane region" description="Helical" evidence="5">
    <location>
        <begin position="21"/>
        <end position="38"/>
    </location>
</feature>
<dbReference type="GO" id="GO:0016020">
    <property type="term" value="C:membrane"/>
    <property type="evidence" value="ECO:0007669"/>
    <property type="project" value="UniProtKB-SubCell"/>
</dbReference>
<keyword evidence="4 5" id="KW-0472">Membrane</keyword>
<evidence type="ECO:0000259" key="6">
    <source>
        <dbReference type="Pfam" id="PF04932"/>
    </source>
</evidence>
<dbReference type="PANTHER" id="PTHR37422:SF17">
    <property type="entry name" value="O-ANTIGEN LIGASE"/>
    <property type="match status" value="1"/>
</dbReference>
<feature type="transmembrane region" description="Helical" evidence="5">
    <location>
        <begin position="404"/>
        <end position="423"/>
    </location>
</feature>
<proteinExistence type="predicted"/>
<keyword evidence="2 5" id="KW-0812">Transmembrane</keyword>
<evidence type="ECO:0000256" key="4">
    <source>
        <dbReference type="ARBA" id="ARBA00023136"/>
    </source>
</evidence>
<dbReference type="InterPro" id="IPR007016">
    <property type="entry name" value="O-antigen_ligase-rel_domated"/>
</dbReference>
<protein>
    <recommendedName>
        <fullName evidence="6">O-antigen ligase-related domain-containing protein</fullName>
    </recommendedName>
</protein>
<sequence length="519" mass="58881">MEENYDMNEITTNKFLSRKNYIYTLSLWLMINSMRVVSTHPISQIISVLFGVWGIIIIIYYLGVKPELLFQQGSGYGFLFIIAVVLSFIGNGFVSPVKNIYTIIAVSINILLIYSVSNEFTKNDYIFLSKLITVGTFLLTIISLLMLYFRVSIPLGTMDDVLNLKFLGYDSLRGRFTGLSANANGLSRVNLCGLVSVATLYYFKRPEKNSKKLVYVAATAIFVVSIMLTESRGAILGMGIGVLLAVIVAVFYKNINKNQYIRILSVILVFILGLLLNYGLLDVSHKFVDVFPKSVFILDSNTGKENTNSEKEKNNIIKAPSSNNDALKSRQDQDEAIKEDVTNGRKTLMKNGILATLNKNPIFGLTYGKALDSVQNYITVNSIVIPNHLYISAGSMHNTFIQSFVYYGLIGFSTLTIFIFYLIHMYFMNFSFERRNVQDRDKMILISFILGIIVVLNMVEWIFFFDFDNHLINLLMLVCFSNISNNKISNMNAITLDYRLRTFLIELTNNAMKLLGRRK</sequence>